<dbReference type="PANTHER" id="PTHR13090">
    <property type="entry name" value="ARGININE-HYDROXYLASE NDUFAF5, MITOCHONDRIAL"/>
    <property type="match status" value="1"/>
</dbReference>
<evidence type="ECO:0000313" key="10">
    <source>
        <dbReference type="EMBL" id="RXJ70376.1"/>
    </source>
</evidence>
<dbReference type="UniPathway" id="UPA00078"/>
<dbReference type="GO" id="GO:0032259">
    <property type="term" value="P:methylation"/>
    <property type="evidence" value="ECO:0007669"/>
    <property type="project" value="UniProtKB-KW"/>
</dbReference>
<dbReference type="AlphaFoldDB" id="A0A4Q0YI37"/>
<feature type="domain" description="Methyltransferase type 11" evidence="9">
    <location>
        <begin position="60"/>
        <end position="151"/>
    </location>
</feature>
<dbReference type="Gene3D" id="3.40.50.150">
    <property type="entry name" value="Vaccinia Virus protein VP39"/>
    <property type="match status" value="1"/>
</dbReference>
<comment type="catalytic activity">
    <reaction evidence="1 8">
        <text>malonyl-[ACP] + S-adenosyl-L-methionine = malonyl-[ACP] methyl ester + S-adenosyl-L-homocysteine</text>
        <dbReference type="Rhea" id="RHEA:17105"/>
        <dbReference type="Rhea" id="RHEA-COMP:9623"/>
        <dbReference type="Rhea" id="RHEA-COMP:9954"/>
        <dbReference type="ChEBI" id="CHEBI:57856"/>
        <dbReference type="ChEBI" id="CHEBI:59789"/>
        <dbReference type="ChEBI" id="CHEBI:78449"/>
        <dbReference type="ChEBI" id="CHEBI:78845"/>
        <dbReference type="EC" id="2.1.1.197"/>
    </reaction>
</comment>
<dbReference type="Proteomes" id="UP000290287">
    <property type="component" value="Unassembled WGS sequence"/>
</dbReference>
<protein>
    <recommendedName>
        <fullName evidence="3 8">Malonyl-[acyl-carrier protein] O-methyltransferase</fullName>
        <shortName evidence="8">Malonyl-ACP O-methyltransferase</shortName>
        <ecNumber evidence="3 8">2.1.1.197</ecNumber>
    </recommendedName>
    <alternativeName>
        <fullName evidence="8">Biotin synthesis protein BioC</fullName>
    </alternativeName>
</protein>
<dbReference type="HAMAP" id="MF_00835">
    <property type="entry name" value="BioC"/>
    <property type="match status" value="1"/>
</dbReference>
<dbReference type="GO" id="GO:0010340">
    <property type="term" value="F:carboxyl-O-methyltransferase activity"/>
    <property type="evidence" value="ECO:0007669"/>
    <property type="project" value="UniProtKB-UniRule"/>
</dbReference>
<gene>
    <name evidence="8 10" type="primary">bioC</name>
    <name evidence="10" type="ORF">CS022_23450</name>
</gene>
<name>A0A4Q0YI37_9GAMM</name>
<evidence type="ECO:0000256" key="7">
    <source>
        <dbReference type="ARBA" id="ARBA00022756"/>
    </source>
</evidence>
<evidence type="ECO:0000256" key="2">
    <source>
        <dbReference type="ARBA" id="ARBA00004746"/>
    </source>
</evidence>
<organism evidence="10 11">
    <name type="scientific">Veronia nyctiphanis</name>
    <dbReference type="NCBI Taxonomy" id="1278244"/>
    <lineage>
        <taxon>Bacteria</taxon>
        <taxon>Pseudomonadati</taxon>
        <taxon>Pseudomonadota</taxon>
        <taxon>Gammaproteobacteria</taxon>
        <taxon>Vibrionales</taxon>
        <taxon>Vibrionaceae</taxon>
        <taxon>Veronia</taxon>
    </lineage>
</organism>
<evidence type="ECO:0000256" key="3">
    <source>
        <dbReference type="ARBA" id="ARBA00012327"/>
    </source>
</evidence>
<accession>A0A4Q0YI37</accession>
<dbReference type="EC" id="2.1.1.197" evidence="3 8"/>
<dbReference type="Pfam" id="PF08241">
    <property type="entry name" value="Methyltransf_11"/>
    <property type="match status" value="1"/>
</dbReference>
<dbReference type="SUPFAM" id="SSF53335">
    <property type="entry name" value="S-adenosyl-L-methionine-dependent methyltransferases"/>
    <property type="match status" value="1"/>
</dbReference>
<reference evidence="10 11" key="1">
    <citation type="submission" date="2017-10" db="EMBL/GenBank/DDBJ databases">
        <title>Nyctiphanis sp. nov., isolated from the stomach of the euphausiid Nyctiphanes simplex (Hansen, 1911) in the Gulf of California.</title>
        <authorList>
            <person name="Gomez-Gil B."/>
            <person name="Aguilar-Mendez M."/>
            <person name="Lopez-Cortes A."/>
            <person name="Gomez-Gutierrez J."/>
            <person name="Roque A."/>
            <person name="Lang E."/>
            <person name="Gonzalez-Castillo A."/>
        </authorList>
    </citation>
    <scope>NUCLEOTIDE SEQUENCE [LARGE SCALE GENOMIC DNA]</scope>
    <source>
        <strain evidence="10 11">CAIM 600</strain>
    </source>
</reference>
<evidence type="ECO:0000256" key="1">
    <source>
        <dbReference type="ARBA" id="ARBA00000852"/>
    </source>
</evidence>
<comment type="similarity">
    <text evidence="8">Belongs to the methyltransferase superfamily.</text>
</comment>
<dbReference type="InterPro" id="IPR013216">
    <property type="entry name" value="Methyltransf_11"/>
</dbReference>
<keyword evidence="6 8" id="KW-0949">S-adenosyl-L-methionine</keyword>
<dbReference type="GO" id="GO:0102130">
    <property type="term" value="F:malonyl-CoA methyltransferase activity"/>
    <property type="evidence" value="ECO:0007669"/>
    <property type="project" value="UniProtKB-EC"/>
</dbReference>
<evidence type="ECO:0000256" key="8">
    <source>
        <dbReference type="HAMAP-Rule" id="MF_00835"/>
    </source>
</evidence>
<dbReference type="GO" id="GO:0009102">
    <property type="term" value="P:biotin biosynthetic process"/>
    <property type="evidence" value="ECO:0007669"/>
    <property type="project" value="UniProtKB-UniRule"/>
</dbReference>
<dbReference type="InterPro" id="IPR029063">
    <property type="entry name" value="SAM-dependent_MTases_sf"/>
</dbReference>
<comment type="caution">
    <text evidence="10">The sequence shown here is derived from an EMBL/GenBank/DDBJ whole genome shotgun (WGS) entry which is preliminary data.</text>
</comment>
<sequence>MNAFAFPKVEPEILPSVDKSAVRQAFSRAAESYDASAAFQRDVGNHLLTLLPDIRESVVLDLGCGTGFFTEKLSEKANTVIALDLSEAMLEKAKARCGGSVQYLSADAECLPLQSESVDIVFSSLAVQWCDDLADVFSEIKRVLKPGGIAVVSTLLDGSLYELKDAWLQVDSGQHVNRFLSESEVLLAFEKAEIRNFDLSNKRFTLSYSSGLSLMRDLKGIGATHLTDGRSRGLSGKAKFRELEAAYGKYRNKDGNLPATYQVGVGVIKSD</sequence>
<evidence type="ECO:0000256" key="5">
    <source>
        <dbReference type="ARBA" id="ARBA00022679"/>
    </source>
</evidence>
<evidence type="ECO:0000256" key="6">
    <source>
        <dbReference type="ARBA" id="ARBA00022691"/>
    </source>
</evidence>
<dbReference type="InterPro" id="IPR050602">
    <property type="entry name" value="Malonyl-ACP_OMT"/>
</dbReference>
<keyword evidence="4 8" id="KW-0489">Methyltransferase</keyword>
<keyword evidence="5 8" id="KW-0808">Transferase</keyword>
<evidence type="ECO:0000313" key="11">
    <source>
        <dbReference type="Proteomes" id="UP000290287"/>
    </source>
</evidence>
<evidence type="ECO:0000256" key="4">
    <source>
        <dbReference type="ARBA" id="ARBA00022603"/>
    </source>
</evidence>
<dbReference type="OrthoDB" id="9760689at2"/>
<dbReference type="InterPro" id="IPR011814">
    <property type="entry name" value="BioC"/>
</dbReference>
<keyword evidence="7 8" id="KW-0093">Biotin biosynthesis</keyword>
<dbReference type="NCBIfam" id="TIGR02072">
    <property type="entry name" value="BioC"/>
    <property type="match status" value="1"/>
</dbReference>
<comment type="function">
    <text evidence="8">Converts the free carboxyl group of a malonyl-thioester to its methyl ester by transfer of a methyl group from S-adenosyl-L-methionine (SAM). It allows to synthesize pimeloyl-ACP via the fatty acid synthetic pathway.</text>
</comment>
<proteinExistence type="inferred from homology"/>
<dbReference type="GO" id="GO:0008757">
    <property type="term" value="F:S-adenosylmethionine-dependent methyltransferase activity"/>
    <property type="evidence" value="ECO:0007669"/>
    <property type="project" value="InterPro"/>
</dbReference>
<dbReference type="CDD" id="cd02440">
    <property type="entry name" value="AdoMet_MTases"/>
    <property type="match status" value="1"/>
</dbReference>
<keyword evidence="11" id="KW-1185">Reference proteome</keyword>
<dbReference type="EMBL" id="PEIB01000051">
    <property type="protein sequence ID" value="RXJ70376.1"/>
    <property type="molecule type" value="Genomic_DNA"/>
</dbReference>
<evidence type="ECO:0000259" key="9">
    <source>
        <dbReference type="Pfam" id="PF08241"/>
    </source>
</evidence>
<dbReference type="RefSeq" id="WP_129124280.1">
    <property type="nucleotide sequence ID" value="NZ_PEIB01000051.1"/>
</dbReference>
<comment type="pathway">
    <text evidence="2 8">Cofactor biosynthesis; biotin biosynthesis.</text>
</comment>
<dbReference type="PANTHER" id="PTHR13090:SF1">
    <property type="entry name" value="ARGININE-HYDROXYLASE NDUFAF5, MITOCHONDRIAL"/>
    <property type="match status" value="1"/>
</dbReference>